<dbReference type="PANTHER" id="PTHR43857">
    <property type="entry name" value="BLR7761 PROTEIN"/>
    <property type="match status" value="1"/>
</dbReference>
<dbReference type="Proteomes" id="UP000198917">
    <property type="component" value="Unassembled WGS sequence"/>
</dbReference>
<dbReference type="RefSeq" id="WP_092734496.1">
    <property type="nucleotide sequence ID" value="NZ_FNEW01000007.1"/>
</dbReference>
<dbReference type="PANTHER" id="PTHR43857:SF1">
    <property type="entry name" value="YJGH FAMILY PROTEIN"/>
    <property type="match status" value="1"/>
</dbReference>
<gene>
    <name evidence="1" type="ORF">SAMN05428983_4586</name>
</gene>
<sequence>MPITTRTGHAGRTYISTGSSTEKWVNYSRAVRHGDWVFVSNTSGYHYDEDRIDTDIASQTRQMIVNVTDALDAAGAKPQDIVRAVIFCPQPDEFHDALDIISEFLADIKPTVTATCSPLAAPSLKIEMEVTALLGDAS</sequence>
<dbReference type="InterPro" id="IPR006175">
    <property type="entry name" value="YjgF/YER057c/UK114"/>
</dbReference>
<dbReference type="AlphaFoldDB" id="A0A7Z7FRZ4"/>
<evidence type="ECO:0000313" key="2">
    <source>
        <dbReference type="Proteomes" id="UP000198917"/>
    </source>
</evidence>
<dbReference type="SUPFAM" id="SSF55298">
    <property type="entry name" value="YjgF-like"/>
    <property type="match status" value="1"/>
</dbReference>
<name>A0A7Z7FRZ4_9HYPH</name>
<dbReference type="Gene3D" id="3.30.1330.40">
    <property type="entry name" value="RutC-like"/>
    <property type="match status" value="1"/>
</dbReference>
<protein>
    <submittedName>
        <fullName evidence="1">Enamine deaminase RidA, house cleaning of reactive enamine intermediates, YjgF/YER057c/UK114 family</fullName>
    </submittedName>
</protein>
<dbReference type="Pfam" id="PF01042">
    <property type="entry name" value="Ribonuc_L-PSP"/>
    <property type="match status" value="1"/>
</dbReference>
<dbReference type="EMBL" id="FNEW01000007">
    <property type="protein sequence ID" value="SDK32721.1"/>
    <property type="molecule type" value="Genomic_DNA"/>
</dbReference>
<dbReference type="InterPro" id="IPR035959">
    <property type="entry name" value="RutC-like_sf"/>
</dbReference>
<comment type="caution">
    <text evidence="1">The sequence shown here is derived from an EMBL/GenBank/DDBJ whole genome shotgun (WGS) entry which is preliminary data.</text>
</comment>
<accession>A0A7Z7FRZ4</accession>
<reference evidence="1 2" key="1">
    <citation type="submission" date="2016-10" db="EMBL/GenBank/DDBJ databases">
        <authorList>
            <person name="Varghese N."/>
            <person name="Submissions S."/>
        </authorList>
    </citation>
    <scope>NUCLEOTIDE SEQUENCE [LARGE SCALE GENOMIC DNA]</scope>
    <source>
        <strain evidence="1 2">PDC82</strain>
    </source>
</reference>
<organism evidence="1 2">
    <name type="scientific">Agrobacterium fabrum</name>
    <dbReference type="NCBI Taxonomy" id="1176649"/>
    <lineage>
        <taxon>Bacteria</taxon>
        <taxon>Pseudomonadati</taxon>
        <taxon>Pseudomonadota</taxon>
        <taxon>Alphaproteobacteria</taxon>
        <taxon>Hyphomicrobiales</taxon>
        <taxon>Rhizobiaceae</taxon>
        <taxon>Rhizobium/Agrobacterium group</taxon>
        <taxon>Agrobacterium</taxon>
        <taxon>Agrobacterium tumefaciens complex</taxon>
    </lineage>
</organism>
<evidence type="ECO:0000313" key="1">
    <source>
        <dbReference type="EMBL" id="SDK32721.1"/>
    </source>
</evidence>
<proteinExistence type="predicted"/>